<dbReference type="Gene3D" id="3.40.50.300">
    <property type="entry name" value="P-loop containing nucleotide triphosphate hydrolases"/>
    <property type="match status" value="2"/>
</dbReference>
<dbReference type="SUPFAM" id="SSF52540">
    <property type="entry name" value="P-loop containing nucleoside triphosphate hydrolases"/>
    <property type="match status" value="1"/>
</dbReference>
<dbReference type="GO" id="GO:0003724">
    <property type="term" value="F:RNA helicase activity"/>
    <property type="evidence" value="ECO:0007669"/>
    <property type="project" value="UniProtKB-EC"/>
</dbReference>
<feature type="domain" description="Helicase ATP-binding" evidence="8">
    <location>
        <begin position="19"/>
        <end position="195"/>
    </location>
</feature>
<keyword evidence="2" id="KW-0507">mRNA processing</keyword>
<keyword evidence="9" id="KW-1185">Reference proteome</keyword>
<evidence type="ECO:0000256" key="6">
    <source>
        <dbReference type="ARBA" id="ARBA00047984"/>
    </source>
</evidence>
<dbReference type="GO" id="GO:0008380">
    <property type="term" value="P:RNA splicing"/>
    <property type="evidence" value="ECO:0007669"/>
    <property type="project" value="UniProtKB-KW"/>
</dbReference>
<keyword evidence="5" id="KW-0508">mRNA splicing</keyword>
<evidence type="ECO:0000256" key="7">
    <source>
        <dbReference type="SAM" id="Coils"/>
    </source>
</evidence>
<dbReference type="PANTHER" id="PTHR18934">
    <property type="entry name" value="ATP-DEPENDENT RNA HELICASE"/>
    <property type="match status" value="1"/>
</dbReference>
<evidence type="ECO:0000256" key="1">
    <source>
        <dbReference type="ARBA" id="ARBA00012552"/>
    </source>
</evidence>
<reference evidence="10" key="1">
    <citation type="submission" date="2025-08" db="UniProtKB">
        <authorList>
            <consortium name="RefSeq"/>
        </authorList>
    </citation>
    <scope>IDENTIFICATION</scope>
    <source>
        <tissue evidence="10">Seedling</tissue>
    </source>
</reference>
<dbReference type="EC" id="3.6.4.13" evidence="1"/>
<proteinExistence type="predicted"/>
<dbReference type="AlphaFoldDB" id="A0A6P4ABA7"/>
<dbReference type="SMART" id="SM00487">
    <property type="entry name" value="DEXDc"/>
    <property type="match status" value="1"/>
</dbReference>
<evidence type="ECO:0000256" key="3">
    <source>
        <dbReference type="ARBA" id="ARBA00022801"/>
    </source>
</evidence>
<dbReference type="PANTHER" id="PTHR18934:SF109">
    <property type="entry name" value="ATP-DEPENDENT RNA HELICASE DHX15 HOMOLOG"/>
    <property type="match status" value="1"/>
</dbReference>
<evidence type="ECO:0000256" key="5">
    <source>
        <dbReference type="ARBA" id="ARBA00023187"/>
    </source>
</evidence>
<dbReference type="Proteomes" id="UP001652623">
    <property type="component" value="Chromosome 9"/>
</dbReference>
<dbReference type="InterPro" id="IPR027417">
    <property type="entry name" value="P-loop_NTPase"/>
</dbReference>
<evidence type="ECO:0000256" key="2">
    <source>
        <dbReference type="ARBA" id="ARBA00022664"/>
    </source>
</evidence>
<sequence>MESSRMKNLAVWQKKEEFLEALRANQTVIVVGDSYSGKTTQIPQFVLEEEAVDLADDDDGSKGMIACTLPRKLAAISASQCVAEEMGVNIGEEVGYSVPLEEDCISCKTVIKYLTDSMLVREAMAAASDRLLERYRVIIVDGAHERSLATDILLAFLKQVVLKNRPQPKLVVMGAPTILEAHGKFENYFQGAPLVKLPQAMLHPVELFYTLELEKDYLEAAIQAVVKMHMSEPAGDILVFLSKEEEIEKACHEIKREIDNYNNNNDNNRQAQAQDVVGPGAANVLPLYSPDTMLMHHQNDPERKRKIVLSTHTAAEYLLTMIDDGIVYVLDTGFAKRRVYDPWLGHDAILAVPTTQASADWRTRCAGRTRPGKCFRLYPERSFHIAFLPHTKPEILESTDLVNTVLTLKKLGIEDLLRFDFMDRPNPETLMRALERLNHLGALDDHGNLTEVGESMSESTAIIDWLHLLALAP</sequence>
<dbReference type="InParanoid" id="A0A6P4ABA7"/>
<keyword evidence="4 10" id="KW-0547">Nucleotide-binding</keyword>
<dbReference type="GO" id="GO:0006397">
    <property type="term" value="P:mRNA processing"/>
    <property type="evidence" value="ECO:0007669"/>
    <property type="project" value="UniProtKB-KW"/>
</dbReference>
<dbReference type="InterPro" id="IPR042035">
    <property type="entry name" value="DEAH_win-hel_dom"/>
</dbReference>
<evidence type="ECO:0000313" key="10">
    <source>
        <dbReference type="RefSeq" id="XP_015893678.3"/>
    </source>
</evidence>
<dbReference type="InterPro" id="IPR048333">
    <property type="entry name" value="HA2_WH"/>
</dbReference>
<keyword evidence="4 10" id="KW-0347">Helicase</keyword>
<keyword evidence="7" id="KW-0175">Coiled coil</keyword>
<evidence type="ECO:0000256" key="4">
    <source>
        <dbReference type="ARBA" id="ARBA00022806"/>
    </source>
</evidence>
<dbReference type="Pfam" id="PF04408">
    <property type="entry name" value="WHD_HA2"/>
    <property type="match status" value="1"/>
</dbReference>
<keyword evidence="3" id="KW-0378">Hydrolase</keyword>
<accession>A0A6P4ABA7</accession>
<dbReference type="InterPro" id="IPR014001">
    <property type="entry name" value="Helicase_ATP-bd"/>
</dbReference>
<dbReference type="GeneID" id="107427798"/>
<dbReference type="Gene3D" id="1.10.10.2130">
    <property type="entry name" value="DEAH helicase family, winged-helix domain"/>
    <property type="match status" value="1"/>
</dbReference>
<feature type="coiled-coil region" evidence="7">
    <location>
        <begin position="244"/>
        <end position="274"/>
    </location>
</feature>
<comment type="catalytic activity">
    <reaction evidence="6">
        <text>ATP + H2O = ADP + phosphate + H(+)</text>
        <dbReference type="Rhea" id="RHEA:13065"/>
        <dbReference type="ChEBI" id="CHEBI:15377"/>
        <dbReference type="ChEBI" id="CHEBI:15378"/>
        <dbReference type="ChEBI" id="CHEBI:30616"/>
        <dbReference type="ChEBI" id="CHEBI:43474"/>
        <dbReference type="ChEBI" id="CHEBI:456216"/>
        <dbReference type="EC" id="3.6.4.13"/>
    </reaction>
</comment>
<name>A0A6P4ABA7_ZIZJJ</name>
<evidence type="ECO:0000259" key="8">
    <source>
        <dbReference type="PROSITE" id="PS51192"/>
    </source>
</evidence>
<keyword evidence="4 10" id="KW-0067">ATP-binding</keyword>
<organism evidence="9 10">
    <name type="scientific">Ziziphus jujuba</name>
    <name type="common">Chinese jujube</name>
    <name type="synonym">Ziziphus sativa</name>
    <dbReference type="NCBI Taxonomy" id="326968"/>
    <lineage>
        <taxon>Eukaryota</taxon>
        <taxon>Viridiplantae</taxon>
        <taxon>Streptophyta</taxon>
        <taxon>Embryophyta</taxon>
        <taxon>Tracheophyta</taxon>
        <taxon>Spermatophyta</taxon>
        <taxon>Magnoliopsida</taxon>
        <taxon>eudicotyledons</taxon>
        <taxon>Gunneridae</taxon>
        <taxon>Pentapetalae</taxon>
        <taxon>rosids</taxon>
        <taxon>fabids</taxon>
        <taxon>Rosales</taxon>
        <taxon>Rhamnaceae</taxon>
        <taxon>Paliureae</taxon>
        <taxon>Ziziphus</taxon>
    </lineage>
</organism>
<dbReference type="PROSITE" id="PS51192">
    <property type="entry name" value="HELICASE_ATP_BIND_1"/>
    <property type="match status" value="1"/>
</dbReference>
<gene>
    <name evidence="10" type="primary">LOC107427798</name>
</gene>
<evidence type="ECO:0000313" key="9">
    <source>
        <dbReference type="Proteomes" id="UP001652623"/>
    </source>
</evidence>
<dbReference type="GO" id="GO:0016787">
    <property type="term" value="F:hydrolase activity"/>
    <property type="evidence" value="ECO:0007669"/>
    <property type="project" value="UniProtKB-KW"/>
</dbReference>
<dbReference type="GO" id="GO:0003723">
    <property type="term" value="F:RNA binding"/>
    <property type="evidence" value="ECO:0007669"/>
    <property type="project" value="TreeGrafter"/>
</dbReference>
<protein>
    <recommendedName>
        <fullName evidence="1">RNA helicase</fullName>
        <ecNumber evidence="1">3.6.4.13</ecNumber>
    </recommendedName>
</protein>
<dbReference type="RefSeq" id="XP_015893678.3">
    <property type="nucleotide sequence ID" value="XM_016038192.3"/>
</dbReference>
<dbReference type="KEGG" id="zju:107427798"/>
<dbReference type="CDD" id="cd18791">
    <property type="entry name" value="SF2_C_RHA"/>
    <property type="match status" value="1"/>
</dbReference>